<dbReference type="PANTHER" id="PTHR37181:SF1">
    <property type="entry name" value="F6A14.6 PROTEIN"/>
    <property type="match status" value="1"/>
</dbReference>
<dbReference type="Proteomes" id="UP001552299">
    <property type="component" value="Unassembled WGS sequence"/>
</dbReference>
<sequence length="398" mass="44114">MTLLDSIIRATAAADAGELSFSPTVPIILNSDDIFPTLKPESESLTSLPILPVSGWSISTTDSNIIKLTSKFSKTLKKKLKKSSHDRAEFLKLLNAFLQSIGDNLGLSFNPEVCSHHSFDFSRFAIEKVGFFIGREVAGLIIDVCVVLELWELVETLIVHGLVGHLYAMNLVEKLVEHNQARLLCLCVKHISDLRPSELLVILRFFLPPSDNNAYDSFVGVKKEWERQALLAIEKATNNGVPKKAAILAKEASVLLMLAHDGFSYAELCLHYVFGSSDMDALVLSSVISKLSGREILGLIRYFGKWLKKYERFPEAVPCPQAKSVLSLSACEDIPSLDSVVRALGLILDEHFSYLVLNSEFHDEMRALQKVVSDLASEADARGPVDAIVKHLKYQFLV</sequence>
<evidence type="ECO:0000313" key="2">
    <source>
        <dbReference type="Proteomes" id="UP001552299"/>
    </source>
</evidence>
<comment type="caution">
    <text evidence="1">The sequence shown here is derived from an EMBL/GenBank/DDBJ whole genome shotgun (WGS) entry which is preliminary data.</text>
</comment>
<dbReference type="EMBL" id="JANQDX010000004">
    <property type="protein sequence ID" value="KAL0925051.1"/>
    <property type="molecule type" value="Genomic_DNA"/>
</dbReference>
<organism evidence="1 2">
    <name type="scientific">Dendrobium thyrsiflorum</name>
    <name type="common">Pinecone-like raceme dendrobium</name>
    <name type="synonym">Orchid</name>
    <dbReference type="NCBI Taxonomy" id="117978"/>
    <lineage>
        <taxon>Eukaryota</taxon>
        <taxon>Viridiplantae</taxon>
        <taxon>Streptophyta</taxon>
        <taxon>Embryophyta</taxon>
        <taxon>Tracheophyta</taxon>
        <taxon>Spermatophyta</taxon>
        <taxon>Magnoliopsida</taxon>
        <taxon>Liliopsida</taxon>
        <taxon>Asparagales</taxon>
        <taxon>Orchidaceae</taxon>
        <taxon>Epidendroideae</taxon>
        <taxon>Malaxideae</taxon>
        <taxon>Dendrobiinae</taxon>
        <taxon>Dendrobium</taxon>
    </lineage>
</organism>
<proteinExistence type="predicted"/>
<protein>
    <submittedName>
        <fullName evidence="1">Uncharacterized protein</fullName>
    </submittedName>
</protein>
<accession>A0ABD0VK20</accession>
<evidence type="ECO:0000313" key="1">
    <source>
        <dbReference type="EMBL" id="KAL0925051.1"/>
    </source>
</evidence>
<dbReference type="AlphaFoldDB" id="A0ABD0VK20"/>
<reference evidence="1 2" key="1">
    <citation type="journal article" date="2024" name="Plant Biotechnol. J.">
        <title>Dendrobium thyrsiflorum genome and its molecular insights into genes involved in important horticultural traits.</title>
        <authorList>
            <person name="Chen B."/>
            <person name="Wang J.Y."/>
            <person name="Zheng P.J."/>
            <person name="Li K.L."/>
            <person name="Liang Y.M."/>
            <person name="Chen X.F."/>
            <person name="Zhang C."/>
            <person name="Zhao X."/>
            <person name="He X."/>
            <person name="Zhang G.Q."/>
            <person name="Liu Z.J."/>
            <person name="Xu Q."/>
        </authorList>
    </citation>
    <scope>NUCLEOTIDE SEQUENCE [LARGE SCALE GENOMIC DNA]</scope>
    <source>
        <strain evidence="1">GZMU011</strain>
    </source>
</reference>
<gene>
    <name evidence="1" type="ORF">M5K25_003358</name>
</gene>
<dbReference type="PANTHER" id="PTHR37181">
    <property type="entry name" value="F6A14.6 PROTEIN"/>
    <property type="match status" value="1"/>
</dbReference>
<name>A0ABD0VK20_DENTH</name>
<keyword evidence="2" id="KW-1185">Reference proteome</keyword>